<evidence type="ECO:0000313" key="2">
    <source>
        <dbReference type="Proteomes" id="UP000827092"/>
    </source>
</evidence>
<dbReference type="Proteomes" id="UP000827092">
    <property type="component" value="Unassembled WGS sequence"/>
</dbReference>
<accession>A0AAV6VZZ7</accession>
<protein>
    <submittedName>
        <fullName evidence="1">Uncharacterized protein</fullName>
    </submittedName>
</protein>
<reference evidence="1 2" key="1">
    <citation type="journal article" date="2022" name="Nat. Ecol. Evol.">
        <title>A masculinizing supergene underlies an exaggerated male reproductive morph in a spider.</title>
        <authorList>
            <person name="Hendrickx F."/>
            <person name="De Corte Z."/>
            <person name="Sonet G."/>
            <person name="Van Belleghem S.M."/>
            <person name="Kostlbacher S."/>
            <person name="Vangestel C."/>
        </authorList>
    </citation>
    <scope>NUCLEOTIDE SEQUENCE [LARGE SCALE GENOMIC DNA]</scope>
    <source>
        <strain evidence="1">W744_W776</strain>
    </source>
</reference>
<proteinExistence type="predicted"/>
<sequence>MNKIYTLHSGSISTAINREPQELLLRPLRQESSAEQRRREECMKGIISFGRITSTHSSTGTISGEEETRRVHERNYLLWKNYYHALFDRNHQRRRGDEKCA</sequence>
<dbReference type="AlphaFoldDB" id="A0AAV6VZZ7"/>
<name>A0AAV6VZZ7_9ARAC</name>
<organism evidence="1 2">
    <name type="scientific">Oedothorax gibbosus</name>
    <dbReference type="NCBI Taxonomy" id="931172"/>
    <lineage>
        <taxon>Eukaryota</taxon>
        <taxon>Metazoa</taxon>
        <taxon>Ecdysozoa</taxon>
        <taxon>Arthropoda</taxon>
        <taxon>Chelicerata</taxon>
        <taxon>Arachnida</taxon>
        <taxon>Araneae</taxon>
        <taxon>Araneomorphae</taxon>
        <taxon>Entelegynae</taxon>
        <taxon>Araneoidea</taxon>
        <taxon>Linyphiidae</taxon>
        <taxon>Erigoninae</taxon>
        <taxon>Oedothorax</taxon>
    </lineage>
</organism>
<gene>
    <name evidence="1" type="ORF">JTE90_012746</name>
</gene>
<evidence type="ECO:0000313" key="1">
    <source>
        <dbReference type="EMBL" id="KAG8201681.1"/>
    </source>
</evidence>
<comment type="caution">
    <text evidence="1">The sequence shown here is derived from an EMBL/GenBank/DDBJ whole genome shotgun (WGS) entry which is preliminary data.</text>
</comment>
<dbReference type="EMBL" id="JAFNEN010000003">
    <property type="protein sequence ID" value="KAG8201681.1"/>
    <property type="molecule type" value="Genomic_DNA"/>
</dbReference>
<keyword evidence="2" id="KW-1185">Reference proteome</keyword>